<dbReference type="AlphaFoldDB" id="A0ABD5Q7G1"/>
<reference evidence="2 3" key="1">
    <citation type="journal article" date="2019" name="Int. J. Syst. Evol. Microbiol.">
        <title>The Global Catalogue of Microorganisms (GCM) 10K type strain sequencing project: providing services to taxonomists for standard genome sequencing and annotation.</title>
        <authorList>
            <consortium name="The Broad Institute Genomics Platform"/>
            <consortium name="The Broad Institute Genome Sequencing Center for Infectious Disease"/>
            <person name="Wu L."/>
            <person name="Ma J."/>
        </authorList>
    </citation>
    <scope>NUCLEOTIDE SEQUENCE [LARGE SCALE GENOMIC DNA]</scope>
    <source>
        <strain evidence="2 3">XZYJ18</strain>
    </source>
</reference>
<dbReference type="Proteomes" id="UP001595945">
    <property type="component" value="Unassembled WGS sequence"/>
</dbReference>
<dbReference type="SUPFAM" id="SSF46785">
    <property type="entry name" value="Winged helix' DNA-binding domain"/>
    <property type="match status" value="1"/>
</dbReference>
<dbReference type="InterPro" id="IPR055768">
    <property type="entry name" value="DUF7344"/>
</dbReference>
<feature type="domain" description="DUF7344" evidence="1">
    <location>
        <begin position="29"/>
        <end position="105"/>
    </location>
</feature>
<gene>
    <name evidence="2" type="ORF">ACFO9K_20285</name>
</gene>
<comment type="caution">
    <text evidence="2">The sequence shown here is derived from an EMBL/GenBank/DDBJ whole genome shotgun (WGS) entry which is preliminary data.</text>
</comment>
<protein>
    <recommendedName>
        <fullName evidence="1">DUF7344 domain-containing protein</fullName>
    </recommendedName>
</protein>
<sequence>MSDDGSGREPVEETPVANDGGASLVSRVFQALRNRRRRYVLSYLRDREQAQLDDLAIQLAAWEQDIPPDEVSSEDIETVATDLVHTHLPKLEDYGLVDYDRRTETAAYTYTPSLLNEALELAVTIENP</sequence>
<keyword evidence="3" id="KW-1185">Reference proteome</keyword>
<dbReference type="Gene3D" id="1.10.10.10">
    <property type="entry name" value="Winged helix-like DNA-binding domain superfamily/Winged helix DNA-binding domain"/>
    <property type="match status" value="1"/>
</dbReference>
<accession>A0ABD5Q7G1</accession>
<evidence type="ECO:0000259" key="1">
    <source>
        <dbReference type="Pfam" id="PF24035"/>
    </source>
</evidence>
<dbReference type="InterPro" id="IPR036388">
    <property type="entry name" value="WH-like_DNA-bd_sf"/>
</dbReference>
<evidence type="ECO:0000313" key="3">
    <source>
        <dbReference type="Proteomes" id="UP001595945"/>
    </source>
</evidence>
<organism evidence="2 3">
    <name type="scientific">Halorussus aquaticus</name>
    <dbReference type="NCBI Taxonomy" id="2953748"/>
    <lineage>
        <taxon>Archaea</taxon>
        <taxon>Methanobacteriati</taxon>
        <taxon>Methanobacteriota</taxon>
        <taxon>Stenosarchaea group</taxon>
        <taxon>Halobacteria</taxon>
        <taxon>Halobacteriales</taxon>
        <taxon>Haladaptataceae</taxon>
        <taxon>Halorussus</taxon>
    </lineage>
</organism>
<name>A0ABD5Q7G1_9EURY</name>
<dbReference type="RefSeq" id="WP_254270811.1">
    <property type="nucleotide sequence ID" value="NZ_CP100403.1"/>
</dbReference>
<dbReference type="EMBL" id="JBHSHT010000003">
    <property type="protein sequence ID" value="MFC4826603.1"/>
    <property type="molecule type" value="Genomic_DNA"/>
</dbReference>
<proteinExistence type="predicted"/>
<dbReference type="InterPro" id="IPR036390">
    <property type="entry name" value="WH_DNA-bd_sf"/>
</dbReference>
<dbReference type="Pfam" id="PF24035">
    <property type="entry name" value="DUF7344"/>
    <property type="match status" value="1"/>
</dbReference>
<evidence type="ECO:0000313" key="2">
    <source>
        <dbReference type="EMBL" id="MFC4826603.1"/>
    </source>
</evidence>
<dbReference type="GeneID" id="73048009"/>